<keyword evidence="3" id="KW-0238">DNA-binding</keyword>
<dbReference type="Pfam" id="PF03965">
    <property type="entry name" value="Penicillinase_R"/>
    <property type="match status" value="1"/>
</dbReference>
<reference evidence="5" key="1">
    <citation type="submission" date="2018-06" db="EMBL/GenBank/DDBJ databases">
        <authorList>
            <person name="Zhirakovskaya E."/>
        </authorList>
    </citation>
    <scope>NUCLEOTIDE SEQUENCE</scope>
</reference>
<dbReference type="GO" id="GO:0045892">
    <property type="term" value="P:negative regulation of DNA-templated transcription"/>
    <property type="evidence" value="ECO:0007669"/>
    <property type="project" value="InterPro"/>
</dbReference>
<dbReference type="GO" id="GO:0003677">
    <property type="term" value="F:DNA binding"/>
    <property type="evidence" value="ECO:0007669"/>
    <property type="project" value="UniProtKB-KW"/>
</dbReference>
<name>A0A3B0VMM6_9ZZZZ</name>
<proteinExistence type="inferred from homology"/>
<dbReference type="EMBL" id="UOEW01000030">
    <property type="protein sequence ID" value="VAW33416.1"/>
    <property type="molecule type" value="Genomic_DNA"/>
</dbReference>
<dbReference type="Gene3D" id="1.10.4040.10">
    <property type="entry name" value="Penicillinase repressor domain"/>
    <property type="match status" value="1"/>
</dbReference>
<evidence type="ECO:0000313" key="5">
    <source>
        <dbReference type="EMBL" id="VAW33416.1"/>
    </source>
</evidence>
<dbReference type="Gene3D" id="1.10.10.10">
    <property type="entry name" value="Winged helix-like DNA-binding domain superfamily/Winged helix DNA-binding domain"/>
    <property type="match status" value="1"/>
</dbReference>
<comment type="similarity">
    <text evidence="1">Belongs to the BlaI transcriptional regulatory family.</text>
</comment>
<keyword evidence="2" id="KW-0805">Transcription regulation</keyword>
<organism evidence="5">
    <name type="scientific">hydrothermal vent metagenome</name>
    <dbReference type="NCBI Taxonomy" id="652676"/>
    <lineage>
        <taxon>unclassified sequences</taxon>
        <taxon>metagenomes</taxon>
        <taxon>ecological metagenomes</taxon>
    </lineage>
</organism>
<gene>
    <name evidence="5" type="ORF">MNBD_GAMMA01-1799</name>
</gene>
<dbReference type="SUPFAM" id="SSF46785">
    <property type="entry name" value="Winged helix' DNA-binding domain"/>
    <property type="match status" value="1"/>
</dbReference>
<accession>A0A3B0VMM6</accession>
<dbReference type="InterPro" id="IPR036390">
    <property type="entry name" value="WH_DNA-bd_sf"/>
</dbReference>
<evidence type="ECO:0000256" key="3">
    <source>
        <dbReference type="ARBA" id="ARBA00023125"/>
    </source>
</evidence>
<evidence type="ECO:0000256" key="2">
    <source>
        <dbReference type="ARBA" id="ARBA00023015"/>
    </source>
</evidence>
<dbReference type="InterPro" id="IPR005650">
    <property type="entry name" value="BlaI_family"/>
</dbReference>
<dbReference type="InterPro" id="IPR036388">
    <property type="entry name" value="WH-like_DNA-bd_sf"/>
</dbReference>
<dbReference type="AlphaFoldDB" id="A0A3B0VMM6"/>
<sequence>MQLSEFELEVISLLWKLEESTAPELHKEIIKDKDVTYSTVKTIIDRLEKKAAIKRIKNYGRTIVYAPAVKQESLQKPMIKKFIEKVCAGNPRLLLNHLMEDEKLSDDDIAYLQSIINKRK</sequence>
<evidence type="ECO:0000256" key="1">
    <source>
        <dbReference type="ARBA" id="ARBA00011046"/>
    </source>
</evidence>
<dbReference type="PIRSF" id="PIRSF019455">
    <property type="entry name" value="CopR_AtkY"/>
    <property type="match status" value="1"/>
</dbReference>
<protein>
    <submittedName>
        <fullName evidence="5">Negative transcriptional regulator-copper transport operon</fullName>
    </submittedName>
</protein>
<keyword evidence="4" id="KW-0804">Transcription</keyword>
<evidence type="ECO:0000256" key="4">
    <source>
        <dbReference type="ARBA" id="ARBA00023163"/>
    </source>
</evidence>